<organism evidence="12 13">
    <name type="scientific">Thelephora terrestris</name>
    <dbReference type="NCBI Taxonomy" id="56493"/>
    <lineage>
        <taxon>Eukaryota</taxon>
        <taxon>Fungi</taxon>
        <taxon>Dikarya</taxon>
        <taxon>Basidiomycota</taxon>
        <taxon>Agaricomycotina</taxon>
        <taxon>Agaricomycetes</taxon>
        <taxon>Thelephorales</taxon>
        <taxon>Thelephoraceae</taxon>
        <taxon>Thelephora</taxon>
    </lineage>
</organism>
<dbReference type="PANTHER" id="PTHR13108">
    <property type="entry name" value="CONDENSIN COMPLEX SUBUNIT 2"/>
    <property type="match status" value="1"/>
</dbReference>
<keyword evidence="13" id="KW-1185">Reference proteome</keyword>
<evidence type="ECO:0000256" key="9">
    <source>
        <dbReference type="ARBA" id="ARBA00023067"/>
    </source>
</evidence>
<name>A0A9P6HFU8_9AGAM</name>
<evidence type="ECO:0000256" key="5">
    <source>
        <dbReference type="ARBA" id="ARBA00022454"/>
    </source>
</evidence>
<evidence type="ECO:0000256" key="8">
    <source>
        <dbReference type="ARBA" id="ARBA00022776"/>
    </source>
</evidence>
<feature type="compositionally biased region" description="Low complexity" evidence="11">
    <location>
        <begin position="39"/>
        <end position="49"/>
    </location>
</feature>
<feature type="compositionally biased region" description="Basic and acidic residues" evidence="11">
    <location>
        <begin position="655"/>
        <end position="672"/>
    </location>
</feature>
<keyword evidence="5" id="KW-0158">Chromosome</keyword>
<sequence length="931" mass="101145">MARSVRARGPKAKAATYTESNNSDDDTETEEQEWNENPANRAGRASSSRLSGKAPAKRPIRTDVGDKENAGDGYVPTGAGGSSGSGAKTAVGLKRTETSGRFNDDEAEKRKRRKSAKLLGQQTTMFDGLTDSGPAANGLNAGKQPVQLDSIVPAAPIINVPRDVMNSNFEEWMKMATDNKINANNSWNFALIDYFHDMSLLRNNTDNSINFQRASCTLDGCVKIWTSRVDSVNDETNKLLRGVRDGPSGDSDNDEDQDGADGGPGSQRTQRKGTHRAEATLAKSAAQLRSKKLDLEFSVDPLFKKTCADFDEGGAHGLLMNHLSLGVGIDGGGLRVVFDASDAVAKSGDDEEADEVEPVDTVDLSELRGRILWGILTSLTDFSGPQAQFLPDLDGLDHKSIVPSLRDFSFSGNGFSFDDDHNDLYRDDTFAFNQGEFDDEDAGDSDPIGYTQEDVGGGAPLDGGDAQDPAPVQDFFSSDQANQEGYTGDGDFGGDGGFGGDDDFGGDGENGSVGADADHHADGHVQGRGTFVPFDPTKGPNGRDLIMAMVDPDAEGGTMDYFDKNVLKNWAGPEHWKLRKVIRKPIGEQPAAAATKQKREKKEAFKIDFYEPLGMSVKEFSKEKFAPPTRGIGINLPGYSLPSSSKPGKKSKKSKEKEKEREKKEEQLLPDDMHFTSRQLVNLFLKPNFSLKMRGRRVNPKTNAEGEIDENFWAQAAADQAAGRSGEDGNELDVDGQAIPFNTQFFHDDFDDDGDGPGFDDGDDGVGIGSVVPGAEGDEPDLMATLAGTSRRVRPQYVNYAKKAKRVDVRKLKDNIWKSLDIKVPKPTDPDESMDVDDGDQVGLTDPSEHRMFDGVVSNLRKTYPKDKMQDISTSFCFICLLHLANERGLKIEVGESPEAEDEGEPEEGDNRVGDLWSLKIFRDPNAVHSA</sequence>
<accession>A0A9P6HFU8</accession>
<dbReference type="Pfam" id="PF05786">
    <property type="entry name" value="Cnd2"/>
    <property type="match status" value="1"/>
</dbReference>
<feature type="compositionally biased region" description="Polar residues" evidence="11">
    <location>
        <begin position="475"/>
        <end position="485"/>
    </location>
</feature>
<evidence type="ECO:0000256" key="11">
    <source>
        <dbReference type="SAM" id="MobiDB-lite"/>
    </source>
</evidence>
<feature type="compositionally biased region" description="Basic and acidic residues" evidence="11">
    <location>
        <begin position="60"/>
        <end position="70"/>
    </location>
</feature>
<feature type="region of interest" description="Disordered" evidence="11">
    <location>
        <begin position="627"/>
        <end position="672"/>
    </location>
</feature>
<evidence type="ECO:0000256" key="10">
    <source>
        <dbReference type="ARBA" id="ARBA00023306"/>
    </source>
</evidence>
<feature type="compositionally biased region" description="Gly residues" evidence="11">
    <location>
        <begin position="487"/>
        <end position="499"/>
    </location>
</feature>
<evidence type="ECO:0000313" key="12">
    <source>
        <dbReference type="EMBL" id="KAF9786286.1"/>
    </source>
</evidence>
<feature type="compositionally biased region" description="Basic and acidic residues" evidence="11">
    <location>
        <begin position="516"/>
        <end position="525"/>
    </location>
</feature>
<keyword evidence="9" id="KW-0226">DNA condensation</keyword>
<evidence type="ECO:0000256" key="3">
    <source>
        <dbReference type="ARBA" id="ARBA00009471"/>
    </source>
</evidence>
<feature type="compositionally biased region" description="Acidic residues" evidence="11">
    <location>
        <begin position="22"/>
        <end position="34"/>
    </location>
</feature>
<dbReference type="GO" id="GO:0000796">
    <property type="term" value="C:condensin complex"/>
    <property type="evidence" value="ECO:0007669"/>
    <property type="project" value="InterPro"/>
</dbReference>
<evidence type="ECO:0000256" key="7">
    <source>
        <dbReference type="ARBA" id="ARBA00022618"/>
    </source>
</evidence>
<feature type="compositionally biased region" description="Basic and acidic residues" evidence="11">
    <location>
        <begin position="94"/>
        <end position="109"/>
    </location>
</feature>
<keyword evidence="6" id="KW-0963">Cytoplasm</keyword>
<keyword evidence="8" id="KW-0498">Mitosis</keyword>
<dbReference type="GO" id="GO:0051301">
    <property type="term" value="P:cell division"/>
    <property type="evidence" value="ECO:0007669"/>
    <property type="project" value="UniProtKB-KW"/>
</dbReference>
<reference evidence="12" key="1">
    <citation type="journal article" date="2020" name="Nat. Commun.">
        <title>Large-scale genome sequencing of mycorrhizal fungi provides insights into the early evolution of symbiotic traits.</title>
        <authorList>
            <person name="Miyauchi S."/>
            <person name="Kiss E."/>
            <person name="Kuo A."/>
            <person name="Drula E."/>
            <person name="Kohler A."/>
            <person name="Sanchez-Garcia M."/>
            <person name="Morin E."/>
            <person name="Andreopoulos B."/>
            <person name="Barry K.W."/>
            <person name="Bonito G."/>
            <person name="Buee M."/>
            <person name="Carver A."/>
            <person name="Chen C."/>
            <person name="Cichocki N."/>
            <person name="Clum A."/>
            <person name="Culley D."/>
            <person name="Crous P.W."/>
            <person name="Fauchery L."/>
            <person name="Girlanda M."/>
            <person name="Hayes R.D."/>
            <person name="Keri Z."/>
            <person name="LaButti K."/>
            <person name="Lipzen A."/>
            <person name="Lombard V."/>
            <person name="Magnuson J."/>
            <person name="Maillard F."/>
            <person name="Murat C."/>
            <person name="Nolan M."/>
            <person name="Ohm R.A."/>
            <person name="Pangilinan J."/>
            <person name="Pereira M.F."/>
            <person name="Perotto S."/>
            <person name="Peter M."/>
            <person name="Pfister S."/>
            <person name="Riley R."/>
            <person name="Sitrit Y."/>
            <person name="Stielow J.B."/>
            <person name="Szollosi G."/>
            <person name="Zifcakova L."/>
            <person name="Stursova M."/>
            <person name="Spatafora J.W."/>
            <person name="Tedersoo L."/>
            <person name="Vaario L.M."/>
            <person name="Yamada A."/>
            <person name="Yan M."/>
            <person name="Wang P."/>
            <person name="Xu J."/>
            <person name="Bruns T."/>
            <person name="Baldrian P."/>
            <person name="Vilgalys R."/>
            <person name="Dunand C."/>
            <person name="Henrissat B."/>
            <person name="Grigoriev I.V."/>
            <person name="Hibbett D."/>
            <person name="Nagy L.G."/>
            <person name="Martin F.M."/>
        </authorList>
    </citation>
    <scope>NUCLEOTIDE SEQUENCE</scope>
    <source>
        <strain evidence="12">UH-Tt-Lm1</strain>
    </source>
</reference>
<gene>
    <name evidence="12" type="ORF">BJ322DRAFT_1108143</name>
</gene>
<evidence type="ECO:0000256" key="2">
    <source>
        <dbReference type="ARBA" id="ARBA00004496"/>
    </source>
</evidence>
<keyword evidence="7" id="KW-0132">Cell division</keyword>
<dbReference type="PANTHER" id="PTHR13108:SF9">
    <property type="entry name" value="CONDENSIN COMPLEX SUBUNIT 2"/>
    <property type="match status" value="1"/>
</dbReference>
<dbReference type="Proteomes" id="UP000736335">
    <property type="component" value="Unassembled WGS sequence"/>
</dbReference>
<evidence type="ECO:0000256" key="4">
    <source>
        <dbReference type="ARBA" id="ARBA00016065"/>
    </source>
</evidence>
<dbReference type="AlphaFoldDB" id="A0A9P6HFU8"/>
<keyword evidence="10" id="KW-0131">Cell cycle</keyword>
<dbReference type="GO" id="GO:0007076">
    <property type="term" value="P:mitotic chromosome condensation"/>
    <property type="evidence" value="ECO:0007669"/>
    <property type="project" value="InterPro"/>
</dbReference>
<reference evidence="12" key="2">
    <citation type="submission" date="2020-11" db="EMBL/GenBank/DDBJ databases">
        <authorList>
            <consortium name="DOE Joint Genome Institute"/>
            <person name="Kuo A."/>
            <person name="Miyauchi S."/>
            <person name="Kiss E."/>
            <person name="Drula E."/>
            <person name="Kohler A."/>
            <person name="Sanchez-Garcia M."/>
            <person name="Andreopoulos B."/>
            <person name="Barry K.W."/>
            <person name="Bonito G."/>
            <person name="Buee M."/>
            <person name="Carver A."/>
            <person name="Chen C."/>
            <person name="Cichocki N."/>
            <person name="Clum A."/>
            <person name="Culley D."/>
            <person name="Crous P.W."/>
            <person name="Fauchery L."/>
            <person name="Girlanda M."/>
            <person name="Hayes R."/>
            <person name="Keri Z."/>
            <person name="Labutti K."/>
            <person name="Lipzen A."/>
            <person name="Lombard V."/>
            <person name="Magnuson J."/>
            <person name="Maillard F."/>
            <person name="Morin E."/>
            <person name="Murat C."/>
            <person name="Nolan M."/>
            <person name="Ohm R."/>
            <person name="Pangilinan J."/>
            <person name="Pereira M."/>
            <person name="Perotto S."/>
            <person name="Peter M."/>
            <person name="Riley R."/>
            <person name="Sitrit Y."/>
            <person name="Stielow B."/>
            <person name="Szollosi G."/>
            <person name="Zifcakova L."/>
            <person name="Stursova M."/>
            <person name="Spatafora J.W."/>
            <person name="Tedersoo L."/>
            <person name="Vaario L.-M."/>
            <person name="Yamada A."/>
            <person name="Yan M."/>
            <person name="Wang P."/>
            <person name="Xu J."/>
            <person name="Bruns T."/>
            <person name="Baldrian P."/>
            <person name="Vilgalys R."/>
            <person name="Henrissat B."/>
            <person name="Grigoriev I.V."/>
            <person name="Hibbett D."/>
            <person name="Nagy L.G."/>
            <person name="Martin F.M."/>
        </authorList>
    </citation>
    <scope>NUCLEOTIDE SEQUENCE</scope>
    <source>
        <strain evidence="12">UH-Tt-Lm1</strain>
    </source>
</reference>
<proteinExistence type="inferred from homology"/>
<feature type="compositionally biased region" description="Basic residues" evidence="11">
    <location>
        <begin position="1"/>
        <end position="11"/>
    </location>
</feature>
<evidence type="ECO:0000256" key="6">
    <source>
        <dbReference type="ARBA" id="ARBA00022490"/>
    </source>
</evidence>
<evidence type="ECO:0000256" key="1">
    <source>
        <dbReference type="ARBA" id="ARBA00004286"/>
    </source>
</evidence>
<feature type="region of interest" description="Disordered" evidence="11">
    <location>
        <begin position="1"/>
        <end position="141"/>
    </location>
</feature>
<evidence type="ECO:0000313" key="13">
    <source>
        <dbReference type="Proteomes" id="UP000736335"/>
    </source>
</evidence>
<dbReference type="InterPro" id="IPR022816">
    <property type="entry name" value="Condensin_barren_su2"/>
</dbReference>
<feature type="compositionally biased region" description="Acidic residues" evidence="11">
    <location>
        <begin position="896"/>
        <end position="908"/>
    </location>
</feature>
<protein>
    <recommendedName>
        <fullName evidence="4">Condensin complex subunit 2</fullName>
    </recommendedName>
</protein>
<comment type="caution">
    <text evidence="12">The sequence shown here is derived from an EMBL/GenBank/DDBJ whole genome shotgun (WGS) entry which is preliminary data.</text>
</comment>
<dbReference type="GO" id="GO:0005737">
    <property type="term" value="C:cytoplasm"/>
    <property type="evidence" value="ECO:0007669"/>
    <property type="project" value="UniProtKB-SubCell"/>
</dbReference>
<comment type="subcellular location">
    <subcellularLocation>
        <location evidence="1">Chromosome</location>
    </subcellularLocation>
    <subcellularLocation>
        <location evidence="2">Cytoplasm</location>
    </subcellularLocation>
</comment>
<feature type="region of interest" description="Disordered" evidence="11">
    <location>
        <begin position="238"/>
        <end position="275"/>
    </location>
</feature>
<dbReference type="GO" id="GO:0003682">
    <property type="term" value="F:chromatin binding"/>
    <property type="evidence" value="ECO:0007669"/>
    <property type="project" value="TreeGrafter"/>
</dbReference>
<comment type="similarity">
    <text evidence="3">Belongs to the CND2 (condensin subunit 2) family.</text>
</comment>
<feature type="region of interest" description="Disordered" evidence="11">
    <location>
        <begin position="896"/>
        <end position="916"/>
    </location>
</feature>
<dbReference type="PIRSF" id="PIRSF017126">
    <property type="entry name" value="Condensin_H"/>
    <property type="match status" value="1"/>
</dbReference>
<feature type="region of interest" description="Disordered" evidence="11">
    <location>
        <begin position="434"/>
        <end position="539"/>
    </location>
</feature>
<dbReference type="EMBL" id="WIUZ02000006">
    <property type="protein sequence ID" value="KAF9786286.1"/>
    <property type="molecule type" value="Genomic_DNA"/>
</dbReference>
<dbReference type="OrthoDB" id="362021at2759"/>